<reference evidence="1 2" key="1">
    <citation type="submission" date="2023-08" db="EMBL/GenBank/DDBJ databases">
        <title>Oxalobacteraceae gen .nov., isolated from river sludge outside the plant.</title>
        <authorList>
            <person name="Zhao S.Y."/>
        </authorList>
    </citation>
    <scope>NUCLEOTIDE SEQUENCE [LARGE SCALE GENOMIC DNA]</scope>
    <source>
        <strain evidence="1 2">R-40</strain>
    </source>
</reference>
<dbReference type="RefSeq" id="WP_338435015.1">
    <property type="nucleotide sequence ID" value="NZ_JAUYVH010000001.1"/>
</dbReference>
<evidence type="ECO:0000313" key="1">
    <source>
        <dbReference type="EMBL" id="MDQ9169175.1"/>
    </source>
</evidence>
<name>A0ABU1BJK4_9BURK</name>
<keyword evidence="2" id="KW-1185">Reference proteome</keyword>
<dbReference type="Proteomes" id="UP001225596">
    <property type="component" value="Unassembled WGS sequence"/>
</dbReference>
<accession>A0ABU1BJK4</accession>
<sequence>MEPTLSRISNRGFKPLVLTITREQIETLNLQPALDVIQSALSTPKIAAYNAGRLSLSVTGYVKGERIIKPNREIIQKYFLALDREFNGWFHLCNRWDNTLRMLFLATTPLKEIQSAGTEQPQLCFDLSELRLFISVHNAALMQLHKENGIPLRTTEHVKKLMQAYFDNYFLKLKEEKL</sequence>
<gene>
    <name evidence="1" type="ORF">Q8A64_01995</name>
</gene>
<proteinExistence type="predicted"/>
<evidence type="ECO:0000313" key="2">
    <source>
        <dbReference type="Proteomes" id="UP001225596"/>
    </source>
</evidence>
<comment type="caution">
    <text evidence="1">The sequence shown here is derived from an EMBL/GenBank/DDBJ whole genome shotgun (WGS) entry which is preliminary data.</text>
</comment>
<organism evidence="1 2">
    <name type="scientific">Keguizhuia sedimenti</name>
    <dbReference type="NCBI Taxonomy" id="3064264"/>
    <lineage>
        <taxon>Bacteria</taxon>
        <taxon>Pseudomonadati</taxon>
        <taxon>Pseudomonadota</taxon>
        <taxon>Betaproteobacteria</taxon>
        <taxon>Burkholderiales</taxon>
        <taxon>Oxalobacteraceae</taxon>
        <taxon>Keguizhuia</taxon>
    </lineage>
</organism>
<evidence type="ECO:0008006" key="3">
    <source>
        <dbReference type="Google" id="ProtNLM"/>
    </source>
</evidence>
<protein>
    <recommendedName>
        <fullName evidence="3">LAGLIDADG homing endonuclease</fullName>
    </recommendedName>
</protein>
<dbReference type="EMBL" id="JAUYVH010000001">
    <property type="protein sequence ID" value="MDQ9169175.1"/>
    <property type="molecule type" value="Genomic_DNA"/>
</dbReference>